<dbReference type="Proteomes" id="UP000285301">
    <property type="component" value="Unassembled WGS sequence"/>
</dbReference>
<evidence type="ECO:0000256" key="3">
    <source>
        <dbReference type="SAM" id="SignalP"/>
    </source>
</evidence>
<dbReference type="CDD" id="cd00030">
    <property type="entry name" value="C2"/>
    <property type="match status" value="1"/>
</dbReference>
<dbReference type="GO" id="GO:0005509">
    <property type="term" value="F:calcium ion binding"/>
    <property type="evidence" value="ECO:0007669"/>
    <property type="project" value="TreeGrafter"/>
</dbReference>
<dbReference type="Gene3D" id="2.60.40.150">
    <property type="entry name" value="C2 domain"/>
    <property type="match status" value="1"/>
</dbReference>
<dbReference type="EMBL" id="NCKU01001624">
    <property type="protein sequence ID" value="RWS11634.1"/>
    <property type="molecule type" value="Genomic_DNA"/>
</dbReference>
<accession>A0A443R8N5</accession>
<feature type="signal peptide" evidence="3">
    <location>
        <begin position="1"/>
        <end position="17"/>
    </location>
</feature>
<name>A0A443R8N5_9ACAR</name>
<dbReference type="PANTHER" id="PTHR45911:SF4">
    <property type="entry name" value="MULTIPLE C2 AND TRANSMEMBRANE DOMAIN-CONTAINING PROTEIN"/>
    <property type="match status" value="1"/>
</dbReference>
<dbReference type="AlphaFoldDB" id="A0A443R8N5"/>
<dbReference type="PANTHER" id="PTHR45911">
    <property type="entry name" value="C2 DOMAIN-CONTAINING PROTEIN"/>
    <property type="match status" value="1"/>
</dbReference>
<dbReference type="SUPFAM" id="SSF49562">
    <property type="entry name" value="C2 domain (Calcium/lipid-binding domain, CaLB)"/>
    <property type="match status" value="1"/>
</dbReference>
<proteinExistence type="predicted"/>
<dbReference type="OrthoDB" id="419768at2759"/>
<keyword evidence="3" id="KW-0732">Signal</keyword>
<feature type="domain" description="C2" evidence="4">
    <location>
        <begin position="85"/>
        <end position="203"/>
    </location>
</feature>
<protein>
    <recommendedName>
        <fullName evidence="4">C2 domain-containing protein</fullName>
    </recommendedName>
</protein>
<dbReference type="PROSITE" id="PS50004">
    <property type="entry name" value="C2"/>
    <property type="match status" value="1"/>
</dbReference>
<dbReference type="Pfam" id="PF00168">
    <property type="entry name" value="C2"/>
    <property type="match status" value="1"/>
</dbReference>
<evidence type="ECO:0000256" key="2">
    <source>
        <dbReference type="ARBA" id="ARBA00022837"/>
    </source>
</evidence>
<dbReference type="STRING" id="1965070.A0A443R8N5"/>
<gene>
    <name evidence="5" type="ORF">B4U79_18041</name>
</gene>
<reference evidence="5 6" key="1">
    <citation type="journal article" date="2018" name="Gigascience">
        <title>Genomes of trombidid mites reveal novel predicted allergens and laterally-transferred genes associated with secondary metabolism.</title>
        <authorList>
            <person name="Dong X."/>
            <person name="Chaisiri K."/>
            <person name="Xia D."/>
            <person name="Armstrong S.D."/>
            <person name="Fang Y."/>
            <person name="Donnelly M.J."/>
            <person name="Kadowaki T."/>
            <person name="McGarry J.W."/>
            <person name="Darby A.C."/>
            <person name="Makepeace B.L."/>
        </authorList>
    </citation>
    <scope>NUCLEOTIDE SEQUENCE [LARGE SCALE GENOMIC DNA]</scope>
    <source>
        <strain evidence="5">UoL-WK</strain>
    </source>
</reference>
<dbReference type="SMART" id="SM00239">
    <property type="entry name" value="C2"/>
    <property type="match status" value="1"/>
</dbReference>
<keyword evidence="6" id="KW-1185">Reference proteome</keyword>
<evidence type="ECO:0000256" key="1">
    <source>
        <dbReference type="ARBA" id="ARBA00022723"/>
    </source>
</evidence>
<feature type="chain" id="PRO_5019022238" description="C2 domain-containing protein" evidence="3">
    <location>
        <begin position="18"/>
        <end position="218"/>
    </location>
</feature>
<evidence type="ECO:0000313" key="6">
    <source>
        <dbReference type="Proteomes" id="UP000285301"/>
    </source>
</evidence>
<organism evidence="5 6">
    <name type="scientific">Dinothrombium tinctorium</name>
    <dbReference type="NCBI Taxonomy" id="1965070"/>
    <lineage>
        <taxon>Eukaryota</taxon>
        <taxon>Metazoa</taxon>
        <taxon>Ecdysozoa</taxon>
        <taxon>Arthropoda</taxon>
        <taxon>Chelicerata</taxon>
        <taxon>Arachnida</taxon>
        <taxon>Acari</taxon>
        <taxon>Acariformes</taxon>
        <taxon>Trombidiformes</taxon>
        <taxon>Prostigmata</taxon>
        <taxon>Anystina</taxon>
        <taxon>Parasitengona</taxon>
        <taxon>Trombidioidea</taxon>
        <taxon>Trombidiidae</taxon>
        <taxon>Dinothrombium</taxon>
    </lineage>
</organism>
<keyword evidence="2" id="KW-0106">Calcium</keyword>
<comment type="caution">
    <text evidence="5">The sequence shown here is derived from an EMBL/GenBank/DDBJ whole genome shotgun (WGS) entry which is preliminary data.</text>
</comment>
<keyword evidence="1" id="KW-0479">Metal-binding</keyword>
<evidence type="ECO:0000259" key="4">
    <source>
        <dbReference type="PROSITE" id="PS50004"/>
    </source>
</evidence>
<dbReference type="InterPro" id="IPR035892">
    <property type="entry name" value="C2_domain_sf"/>
</dbReference>
<dbReference type="GO" id="GO:0016020">
    <property type="term" value="C:membrane"/>
    <property type="evidence" value="ECO:0007669"/>
    <property type="project" value="TreeGrafter"/>
</dbReference>
<evidence type="ECO:0000313" key="5">
    <source>
        <dbReference type="EMBL" id="RWS11634.1"/>
    </source>
</evidence>
<sequence>MFLQTLTFICALVTVKTEQFLDSPWNYLCFMLHRNELIFDTQVIANGCKLKCITLANSGNSSSQFYDTSKTYLHLIKDGTYCDLHRQCINGECKQYEQQNRTGIVEISIMEASVPNKDVFTKSDVYVKVSIFGPKRLMIGKTVTITDNNRPLFNQTFSAKVFKSSTVIFEIMDKDHFRNDDYIATVFISLERSDGEKVETLEFPGGWLRVIVKWQENG</sequence>
<dbReference type="InterPro" id="IPR000008">
    <property type="entry name" value="C2_dom"/>
</dbReference>